<dbReference type="InterPro" id="IPR018484">
    <property type="entry name" value="FGGY_N"/>
</dbReference>
<dbReference type="SUPFAM" id="SSF53067">
    <property type="entry name" value="Actin-like ATPase domain"/>
    <property type="match status" value="2"/>
</dbReference>
<dbReference type="Pfam" id="PF02782">
    <property type="entry name" value="FGGY_C"/>
    <property type="match status" value="1"/>
</dbReference>
<dbReference type="PANTHER" id="PTHR10196:SF69">
    <property type="entry name" value="GLYCEROL KINASE"/>
    <property type="match status" value="1"/>
</dbReference>
<comment type="catalytic activity">
    <reaction evidence="10">
        <text>glycerol + ATP = sn-glycerol 3-phosphate + ADP + H(+)</text>
        <dbReference type="Rhea" id="RHEA:21644"/>
        <dbReference type="ChEBI" id="CHEBI:15378"/>
        <dbReference type="ChEBI" id="CHEBI:17754"/>
        <dbReference type="ChEBI" id="CHEBI:30616"/>
        <dbReference type="ChEBI" id="CHEBI:57597"/>
        <dbReference type="ChEBI" id="CHEBI:456216"/>
        <dbReference type="EC" id="2.7.1.30"/>
    </reaction>
</comment>
<reference evidence="15 16" key="1">
    <citation type="submission" date="2018-08" db="EMBL/GenBank/DDBJ databases">
        <title>Genome and evolution of the arbuscular mycorrhizal fungus Diversispora epigaea (formerly Glomus versiforme) and its bacterial endosymbionts.</title>
        <authorList>
            <person name="Sun X."/>
            <person name="Fei Z."/>
            <person name="Harrison M."/>
        </authorList>
    </citation>
    <scope>NUCLEOTIDE SEQUENCE [LARGE SCALE GENOMIC DNA]</scope>
    <source>
        <strain evidence="15 16">IT104</strain>
    </source>
</reference>
<feature type="domain" description="Carbohydrate kinase FGGY C-terminal" evidence="14">
    <location>
        <begin position="269"/>
        <end position="457"/>
    </location>
</feature>
<keyword evidence="4 12" id="KW-0808">Transferase</keyword>
<keyword evidence="6 12" id="KW-0418">Kinase</keyword>
<dbReference type="EMBL" id="PQFF01000197">
    <property type="protein sequence ID" value="RHZ75609.1"/>
    <property type="molecule type" value="Genomic_DNA"/>
</dbReference>
<dbReference type="FunFam" id="3.30.420.40:FF:000085">
    <property type="entry name" value="Glycerol kinase 2"/>
    <property type="match status" value="1"/>
</dbReference>
<dbReference type="GO" id="GO:0019563">
    <property type="term" value="P:glycerol catabolic process"/>
    <property type="evidence" value="ECO:0007669"/>
    <property type="project" value="UniProtKB-UniPathway"/>
</dbReference>
<dbReference type="NCBIfam" id="NF000756">
    <property type="entry name" value="PRK00047.1"/>
    <property type="match status" value="1"/>
</dbReference>
<dbReference type="GO" id="GO:0005524">
    <property type="term" value="F:ATP binding"/>
    <property type="evidence" value="ECO:0007669"/>
    <property type="project" value="UniProtKB-KW"/>
</dbReference>
<dbReference type="Pfam" id="PF00370">
    <property type="entry name" value="FGGY_N"/>
    <property type="match status" value="1"/>
</dbReference>
<dbReference type="InterPro" id="IPR018485">
    <property type="entry name" value="FGGY_C"/>
</dbReference>
<evidence type="ECO:0000256" key="4">
    <source>
        <dbReference type="ARBA" id="ARBA00022679"/>
    </source>
</evidence>
<dbReference type="Proteomes" id="UP000266861">
    <property type="component" value="Unassembled WGS sequence"/>
</dbReference>
<evidence type="ECO:0000256" key="2">
    <source>
        <dbReference type="ARBA" id="ARBA00009156"/>
    </source>
</evidence>
<dbReference type="PANTHER" id="PTHR10196">
    <property type="entry name" value="SUGAR KINASE"/>
    <property type="match status" value="1"/>
</dbReference>
<evidence type="ECO:0000256" key="8">
    <source>
        <dbReference type="ARBA" id="ARBA00022840"/>
    </source>
</evidence>
<evidence type="ECO:0000259" key="14">
    <source>
        <dbReference type="Pfam" id="PF02782"/>
    </source>
</evidence>
<dbReference type="GO" id="GO:0004370">
    <property type="term" value="F:glycerol kinase activity"/>
    <property type="evidence" value="ECO:0007669"/>
    <property type="project" value="UniProtKB-EC"/>
</dbReference>
<dbReference type="InterPro" id="IPR042018">
    <property type="entry name" value="GK1-3_metazoan-type"/>
</dbReference>
<dbReference type="GO" id="GO:0006641">
    <property type="term" value="P:triglyceride metabolic process"/>
    <property type="evidence" value="ECO:0007669"/>
    <property type="project" value="TreeGrafter"/>
</dbReference>
<dbReference type="InterPro" id="IPR000577">
    <property type="entry name" value="Carb_kinase_FGGY"/>
</dbReference>
<organism evidence="15 16">
    <name type="scientific">Diversispora epigaea</name>
    <dbReference type="NCBI Taxonomy" id="1348612"/>
    <lineage>
        <taxon>Eukaryota</taxon>
        <taxon>Fungi</taxon>
        <taxon>Fungi incertae sedis</taxon>
        <taxon>Mucoromycota</taxon>
        <taxon>Glomeromycotina</taxon>
        <taxon>Glomeromycetes</taxon>
        <taxon>Diversisporales</taxon>
        <taxon>Diversisporaceae</taxon>
        <taxon>Diversispora</taxon>
    </lineage>
</organism>
<name>A0A397II22_9GLOM</name>
<evidence type="ECO:0000313" key="15">
    <source>
        <dbReference type="EMBL" id="RHZ75609.1"/>
    </source>
</evidence>
<dbReference type="InterPro" id="IPR018483">
    <property type="entry name" value="Carb_kinase_FGGY_CS"/>
</dbReference>
<evidence type="ECO:0000256" key="3">
    <source>
        <dbReference type="ARBA" id="ARBA00012099"/>
    </source>
</evidence>
<keyword evidence="8" id="KW-0067">ATP-binding</keyword>
<dbReference type="GO" id="GO:0046167">
    <property type="term" value="P:glycerol-3-phosphate biosynthetic process"/>
    <property type="evidence" value="ECO:0007669"/>
    <property type="project" value="TreeGrafter"/>
</dbReference>
<comment type="pathway">
    <text evidence="1">Polyol metabolism; glycerol degradation via glycerol kinase pathway; sn-glycerol 3-phosphate from glycerol: step 1/1.</text>
</comment>
<evidence type="ECO:0000256" key="5">
    <source>
        <dbReference type="ARBA" id="ARBA00022741"/>
    </source>
</evidence>
<evidence type="ECO:0000259" key="13">
    <source>
        <dbReference type="Pfam" id="PF00370"/>
    </source>
</evidence>
<dbReference type="Gene3D" id="3.30.420.40">
    <property type="match status" value="2"/>
</dbReference>
<dbReference type="NCBIfam" id="TIGR01311">
    <property type="entry name" value="glycerol_kin"/>
    <property type="match status" value="1"/>
</dbReference>
<keyword evidence="5" id="KW-0547">Nucleotide-binding</keyword>
<dbReference type="EC" id="2.7.1.30" evidence="3"/>
<dbReference type="PROSITE" id="PS00933">
    <property type="entry name" value="FGGY_KINASES_1"/>
    <property type="match status" value="1"/>
</dbReference>
<dbReference type="FunFam" id="3.30.420.40:FF:000177">
    <property type="entry name" value="Glycerol kinase"/>
    <property type="match status" value="1"/>
</dbReference>
<evidence type="ECO:0000256" key="6">
    <source>
        <dbReference type="ARBA" id="ARBA00022777"/>
    </source>
</evidence>
<comment type="similarity">
    <text evidence="2 12">Belongs to the FGGY kinase family.</text>
</comment>
<dbReference type="PROSITE" id="PS00445">
    <property type="entry name" value="FGGY_KINASES_2"/>
    <property type="match status" value="1"/>
</dbReference>
<evidence type="ECO:0000256" key="12">
    <source>
        <dbReference type="RuleBase" id="RU003733"/>
    </source>
</evidence>
<evidence type="ECO:0000256" key="10">
    <source>
        <dbReference type="ARBA" id="ARBA00052101"/>
    </source>
</evidence>
<dbReference type="CDD" id="cd07792">
    <property type="entry name" value="ASKHA_NBD_FGGY_GK1-3-like"/>
    <property type="match status" value="1"/>
</dbReference>
<evidence type="ECO:0000256" key="9">
    <source>
        <dbReference type="ARBA" id="ARBA00043149"/>
    </source>
</evidence>
<feature type="domain" description="Carbohydrate kinase FGGY N-terminal" evidence="13">
    <location>
        <begin position="5"/>
        <end position="258"/>
    </location>
</feature>
<proteinExistence type="inferred from homology"/>
<dbReference type="GO" id="GO:0005739">
    <property type="term" value="C:mitochondrion"/>
    <property type="evidence" value="ECO:0007669"/>
    <property type="project" value="TreeGrafter"/>
</dbReference>
<dbReference type="STRING" id="1348612.A0A397II22"/>
<accession>A0A397II22</accession>
<evidence type="ECO:0000256" key="1">
    <source>
        <dbReference type="ARBA" id="ARBA00005190"/>
    </source>
</evidence>
<dbReference type="InterPro" id="IPR005999">
    <property type="entry name" value="Glycerol_kin"/>
</dbReference>
<evidence type="ECO:0000256" key="11">
    <source>
        <dbReference type="ARBA" id="ARBA00071571"/>
    </source>
</evidence>
<keyword evidence="16" id="KW-1185">Reference proteome</keyword>
<protein>
    <recommendedName>
        <fullName evidence="11">Probable glycerol kinase</fullName>
        <ecNumber evidence="3">2.7.1.30</ecNumber>
    </recommendedName>
    <alternativeName>
        <fullName evidence="9">ATP:glycerol 3-phosphotransferase</fullName>
    </alternativeName>
</protein>
<keyword evidence="7" id="KW-0319">Glycerol metabolism</keyword>
<dbReference type="OrthoDB" id="5422795at2759"/>
<dbReference type="UniPathway" id="UPA00618">
    <property type="reaction ID" value="UER00672"/>
</dbReference>
<comment type="caution">
    <text evidence="15">The sequence shown here is derived from an EMBL/GenBank/DDBJ whole genome shotgun (WGS) entry which is preliminary data.</text>
</comment>
<sequence length="505" mass="55735">MPAFIGSIDQGTTSSRFLIFDERGTLIVQHQLEFPQHYPNPGWIEHDPADIIESVEVCIKKAIEKFIKKGYSVNDIKAIGITNQRETTLVWDKVTGKSLYNAIVWCDIRTHDLVHELNSKSPLGAEVLKELCGLPITTYFSALKLKWLLDNDSKVKEAHDKGTLMFGNVDTWLVWNLTGGCNGGLHITDVTNASRTMFMDIKKLEWNEELIKYFGVKSDCLPRICSSSEVYGQVKTIESIKGIPIAGILGDQQAALVGQKCFHHGETKNTYGTGCFMLFNTGTDIVISKKGLLTTVGYKFGNEPTVYALEGSIAVAGSAIKWVRDNLGIIKEASEINDLASKVKDTGGVYFVTAFSGLFAPYWRDDARGCIVGITQFTNKSHIARATLEAACFQTKAILEAINSEFGFQLKSLKVDGGMTNSDLCMQIQADILGIDVDRPAMRETTALGAAMAAGHAVGVWESLEGLKTVNTQGRMLFSSQITKEESEQRYNVWKKAVERSLNWA</sequence>
<evidence type="ECO:0000256" key="7">
    <source>
        <dbReference type="ARBA" id="ARBA00022798"/>
    </source>
</evidence>
<dbReference type="InterPro" id="IPR043129">
    <property type="entry name" value="ATPase_NBD"/>
</dbReference>
<dbReference type="PIRSF" id="PIRSF000538">
    <property type="entry name" value="GlpK"/>
    <property type="match status" value="1"/>
</dbReference>
<gene>
    <name evidence="15" type="ORF">Glove_212g47</name>
</gene>
<dbReference type="AlphaFoldDB" id="A0A397II22"/>
<evidence type="ECO:0000313" key="16">
    <source>
        <dbReference type="Proteomes" id="UP000266861"/>
    </source>
</evidence>